<gene>
    <name evidence="2" type="ORF">D1867_10985</name>
</gene>
<reference evidence="2 3" key="1">
    <citation type="submission" date="2019-10" db="EMBL/GenBank/DDBJ databases">
        <title>Genome Sequences from Six Type Strain Members of the Archaeal Family Sulfolobaceae: Acidianus ambivalens, Acidianus infernus, Metallosphaera prunae, Stygiolobus azoricus, Sulfolobus metallicus, and Sulfurisphaera ohwakuensis.</title>
        <authorList>
            <person name="Counts J.A."/>
            <person name="Kelly R.M."/>
        </authorList>
    </citation>
    <scope>NUCLEOTIDE SEQUENCE [LARGE SCALE GENOMIC DNA]</scope>
    <source>
        <strain evidence="2 3">DSM 3191</strain>
    </source>
</reference>
<dbReference type="RefSeq" id="WP_155864172.1">
    <property type="nucleotide sequence ID" value="NZ_WFIY01000004.1"/>
</dbReference>
<evidence type="ECO:0000313" key="2">
    <source>
        <dbReference type="EMBL" id="MUM65754.1"/>
    </source>
</evidence>
<comment type="caution">
    <text evidence="2">The sequence shown here is derived from an EMBL/GenBank/DDBJ whole genome shotgun (WGS) entry which is preliminary data.</text>
</comment>
<dbReference type="OrthoDB" id="42152at2157"/>
<keyword evidence="1" id="KW-1133">Transmembrane helix</keyword>
<organism evidence="2 3">
    <name type="scientific">Acidianus infernus</name>
    <dbReference type="NCBI Taxonomy" id="12915"/>
    <lineage>
        <taxon>Archaea</taxon>
        <taxon>Thermoproteota</taxon>
        <taxon>Thermoprotei</taxon>
        <taxon>Sulfolobales</taxon>
        <taxon>Sulfolobaceae</taxon>
        <taxon>Acidianus</taxon>
    </lineage>
</organism>
<evidence type="ECO:0000313" key="3">
    <source>
        <dbReference type="Proteomes" id="UP000440125"/>
    </source>
</evidence>
<name>A0A6A9QHP4_ACIIN</name>
<accession>A0A6A9QHP4</accession>
<dbReference type="Proteomes" id="UP000440125">
    <property type="component" value="Unassembled WGS sequence"/>
</dbReference>
<dbReference type="EMBL" id="WFIY01000004">
    <property type="protein sequence ID" value="MUM65754.1"/>
    <property type="molecule type" value="Genomic_DNA"/>
</dbReference>
<evidence type="ECO:0000256" key="1">
    <source>
        <dbReference type="SAM" id="Phobius"/>
    </source>
</evidence>
<proteinExistence type="predicted"/>
<keyword evidence="3" id="KW-1185">Reference proteome</keyword>
<protein>
    <submittedName>
        <fullName evidence="2">Uncharacterized protein</fullName>
    </submittedName>
</protein>
<dbReference type="AlphaFoldDB" id="A0A6A9QHP4"/>
<keyword evidence="1" id="KW-0812">Transmembrane</keyword>
<feature type="transmembrane region" description="Helical" evidence="1">
    <location>
        <begin position="12"/>
        <end position="32"/>
    </location>
</feature>
<sequence>MGKRVKGLSEVIGFIILLIIALAILVPLGFYLTSLPTKQEQAQENAESYKALAAQQISEFQPVYNPQSPSPVLPPVYLTYTDGSLYFILTSSKNPPIPVVVKAYLIEYGNNWLVEKTNLVVTSTTVNSTYANTYKAIEIPLTSIYKLNPANIKAVAILTNLGNIIYAYPPTYIPLPSVKPEAIFISTNTLSICILKNPKFELICKCLYLIDLAKQLGTNTLTFWLSSFSYLTAPPGRDYLKLDLSWYGPIAFCGSSSSCLAKFEGYFNGSFSHAYIKIDGNISNAYFIVPRSTFPTLLLTQRNVIINGIAQNIIFTDSLVNNACIINATNINICVGSPSCLVIKDAVNANLHITNSTGCIVFNGTFKGYVYGVYEQKSGKGISISGCIDNGSLIGNITSIKLTSGEGINGCIASAHEIKINSATISGSIASGKIEACETEGEIELGELANGKVVVEGANGYVTTSQNTIVKFLPNPNSFLDKTSVRLFSGIIDGKLNFINDCLELCNLLSPVIISIPPSALNMDDNNGYIKTLGYVITPIKIRFSLQLVNPTNVTEVFTQMPIAIKVSADFQPNSLFTHNCFLGSTTVQLSPPLVLQPFSSENQTFTVSIPVTLINKPQIQNLKSPCINCFQIQYIELTIGLRSTSGYTFTTTILVTPNQIITYPQT</sequence>
<keyword evidence="1" id="KW-0472">Membrane</keyword>